<protein>
    <recommendedName>
        <fullName evidence="11">Oxidoreductase</fullName>
    </recommendedName>
</protein>
<organism evidence="9 10">
    <name type="scientific">Streptomyces microflavus</name>
    <name type="common">Streptomyces lipmanii</name>
    <dbReference type="NCBI Taxonomy" id="1919"/>
    <lineage>
        <taxon>Bacteria</taxon>
        <taxon>Bacillati</taxon>
        <taxon>Actinomycetota</taxon>
        <taxon>Actinomycetes</taxon>
        <taxon>Kitasatosporales</taxon>
        <taxon>Streptomycetaceae</taxon>
        <taxon>Streptomyces</taxon>
    </lineage>
</organism>
<feature type="transmembrane region" description="Helical" evidence="8">
    <location>
        <begin position="76"/>
        <end position="93"/>
    </location>
</feature>
<evidence type="ECO:0000256" key="7">
    <source>
        <dbReference type="SAM" id="MobiDB-lite"/>
    </source>
</evidence>
<keyword evidence="3" id="KW-1003">Cell membrane</keyword>
<evidence type="ECO:0000256" key="1">
    <source>
        <dbReference type="ARBA" id="ARBA00004651"/>
    </source>
</evidence>
<evidence type="ECO:0000256" key="2">
    <source>
        <dbReference type="ARBA" id="ARBA00006679"/>
    </source>
</evidence>
<reference evidence="9 10" key="1">
    <citation type="submission" date="2020-05" db="EMBL/GenBank/DDBJ databases">
        <title>Whole genome shotgun sequence of Streptomyces microflavus NBRC 13062.</title>
        <authorList>
            <person name="Komaki H."/>
            <person name="Tamura T."/>
        </authorList>
    </citation>
    <scope>NUCLEOTIDE SEQUENCE [LARGE SCALE GENOMIC DNA]</scope>
    <source>
        <strain evidence="9 10">NBRC 13062</strain>
    </source>
</reference>
<dbReference type="AlphaFoldDB" id="A0A7J0D6U6"/>
<keyword evidence="6 8" id="KW-0472">Membrane</keyword>
<feature type="compositionally biased region" description="Polar residues" evidence="7">
    <location>
        <begin position="9"/>
        <end position="23"/>
    </location>
</feature>
<evidence type="ECO:0000256" key="3">
    <source>
        <dbReference type="ARBA" id="ARBA00022475"/>
    </source>
</evidence>
<dbReference type="GO" id="GO:0005886">
    <property type="term" value="C:plasma membrane"/>
    <property type="evidence" value="ECO:0007669"/>
    <property type="project" value="UniProtKB-SubCell"/>
</dbReference>
<dbReference type="InterPro" id="IPR051907">
    <property type="entry name" value="DoxX-like_oxidoreductase"/>
</dbReference>
<dbReference type="Pfam" id="PF07681">
    <property type="entry name" value="DoxX"/>
    <property type="match status" value="1"/>
</dbReference>
<evidence type="ECO:0000256" key="5">
    <source>
        <dbReference type="ARBA" id="ARBA00022989"/>
    </source>
</evidence>
<dbReference type="PANTHER" id="PTHR33452">
    <property type="entry name" value="OXIDOREDUCTASE CATD-RELATED"/>
    <property type="match status" value="1"/>
</dbReference>
<evidence type="ECO:0000256" key="8">
    <source>
        <dbReference type="SAM" id="Phobius"/>
    </source>
</evidence>
<evidence type="ECO:0000256" key="6">
    <source>
        <dbReference type="ARBA" id="ARBA00023136"/>
    </source>
</evidence>
<dbReference type="InterPro" id="IPR032808">
    <property type="entry name" value="DoxX"/>
</dbReference>
<gene>
    <name evidence="9" type="ORF">Smic_84600</name>
</gene>
<feature type="region of interest" description="Disordered" evidence="7">
    <location>
        <begin position="1"/>
        <end position="30"/>
    </location>
</feature>
<dbReference type="Proteomes" id="UP000498740">
    <property type="component" value="Unassembled WGS sequence"/>
</dbReference>
<evidence type="ECO:0000256" key="4">
    <source>
        <dbReference type="ARBA" id="ARBA00022692"/>
    </source>
</evidence>
<proteinExistence type="inferred from homology"/>
<comment type="similarity">
    <text evidence="2">Belongs to the DoxX family.</text>
</comment>
<feature type="transmembrane region" description="Helical" evidence="8">
    <location>
        <begin position="38"/>
        <end position="56"/>
    </location>
</feature>
<keyword evidence="5 8" id="KW-1133">Transmembrane helix</keyword>
<comment type="subcellular location">
    <subcellularLocation>
        <location evidence="1">Cell membrane</location>
        <topology evidence="1">Multi-pass membrane protein</topology>
    </subcellularLocation>
</comment>
<evidence type="ECO:0000313" key="10">
    <source>
        <dbReference type="Proteomes" id="UP000498740"/>
    </source>
</evidence>
<feature type="transmembrane region" description="Helical" evidence="8">
    <location>
        <begin position="130"/>
        <end position="154"/>
    </location>
</feature>
<feature type="transmembrane region" description="Helical" evidence="8">
    <location>
        <begin position="100"/>
        <end position="118"/>
    </location>
</feature>
<comment type="caution">
    <text evidence="9">The sequence shown here is derived from an EMBL/GenBank/DDBJ whole genome shotgun (WGS) entry which is preliminary data.</text>
</comment>
<dbReference type="PANTHER" id="PTHR33452:SF4">
    <property type="entry name" value="BLL4328 PROTEIN"/>
    <property type="match status" value="1"/>
</dbReference>
<dbReference type="EMBL" id="BLWD01000003">
    <property type="protein sequence ID" value="GFN09904.1"/>
    <property type="molecule type" value="Genomic_DNA"/>
</dbReference>
<accession>A0A7J0D6U6</accession>
<evidence type="ECO:0000313" key="9">
    <source>
        <dbReference type="EMBL" id="GFN09904.1"/>
    </source>
</evidence>
<keyword evidence="4 8" id="KW-0812">Transmembrane</keyword>
<sequence>MAAPAAATGHQNQQHHPSPTTPQKGMPHMPSARLEQPLLSLFRIVIGMLFACHGAATLFDVLGGPHGEVPSAGQWPSWWAAVIQLTGGALVLIGIGTRPAAFVCSGSMAYAYFVHHQGDGLFPMENGGESAALFCWAFLLIAALGPGQWSLAALRNHPARRRKEVSSNPSSH</sequence>
<evidence type="ECO:0008006" key="11">
    <source>
        <dbReference type="Google" id="ProtNLM"/>
    </source>
</evidence>
<name>A0A7J0D6U6_STRMI</name>